<keyword evidence="11 17" id="KW-0472">Membrane</keyword>
<evidence type="ECO:0000256" key="12">
    <source>
        <dbReference type="ARBA" id="ARBA00023157"/>
    </source>
</evidence>
<evidence type="ECO:0000256" key="17">
    <source>
        <dbReference type="RuleBase" id="RU004951"/>
    </source>
</evidence>
<evidence type="ECO:0000256" key="11">
    <source>
        <dbReference type="ARBA" id="ARBA00023136"/>
    </source>
</evidence>
<evidence type="ECO:0000256" key="6">
    <source>
        <dbReference type="ARBA" id="ARBA00022692"/>
    </source>
</evidence>
<dbReference type="SUPFAM" id="SSF81321">
    <property type="entry name" value="Family A G protein-coupled receptor-like"/>
    <property type="match status" value="1"/>
</dbReference>
<evidence type="ECO:0000256" key="15">
    <source>
        <dbReference type="ARBA" id="ARBA00023224"/>
    </source>
</evidence>
<dbReference type="PANTHER" id="PTHR24240">
    <property type="entry name" value="OPSIN"/>
    <property type="match status" value="1"/>
</dbReference>
<evidence type="ECO:0000256" key="10">
    <source>
        <dbReference type="ARBA" id="ARBA00023040"/>
    </source>
</evidence>
<keyword evidence="12" id="KW-1015">Disulfide bond</keyword>
<keyword evidence="6 17" id="KW-0812">Transmembrane</keyword>
<evidence type="ECO:0000256" key="9">
    <source>
        <dbReference type="ARBA" id="ARBA00022991"/>
    </source>
</evidence>
<evidence type="ECO:0000256" key="1">
    <source>
        <dbReference type="ARBA" id="ARBA00002881"/>
    </source>
</evidence>
<dbReference type="GO" id="GO:0007601">
    <property type="term" value="P:visual perception"/>
    <property type="evidence" value="ECO:0007669"/>
    <property type="project" value="UniProtKB-KW"/>
</dbReference>
<feature type="transmembrane region" description="Helical" evidence="17">
    <location>
        <begin position="311"/>
        <end position="330"/>
    </location>
</feature>
<keyword evidence="13 17" id="KW-0675">Receptor</keyword>
<dbReference type="PRINTS" id="PR00238">
    <property type="entry name" value="OPSIN"/>
</dbReference>
<keyword evidence="15 17" id="KW-0807">Transducer</keyword>
<dbReference type="Pfam" id="PF00001">
    <property type="entry name" value="7tm_1"/>
    <property type="match status" value="1"/>
</dbReference>
<dbReference type="InterPro" id="IPR000276">
    <property type="entry name" value="GPCR_Rhodpsn"/>
</dbReference>
<evidence type="ECO:0000256" key="5">
    <source>
        <dbReference type="ARBA" id="ARBA00022606"/>
    </source>
</evidence>
<keyword evidence="5 17" id="KW-0716">Sensory transduction</keyword>
<dbReference type="InterPro" id="IPR001735">
    <property type="entry name" value="Opsin_RH1/RH2"/>
</dbReference>
<evidence type="ECO:0000256" key="8">
    <source>
        <dbReference type="ARBA" id="ARBA00022989"/>
    </source>
</evidence>
<feature type="transmembrane region" description="Helical" evidence="17">
    <location>
        <begin position="214"/>
        <end position="237"/>
    </location>
</feature>
<reference evidence="19" key="1">
    <citation type="submission" date="2020-10" db="EMBL/GenBank/DDBJ databases">
        <title>Visual system characterization of the obligate bat ectoparasite Trichobius frequens (Diptera: Streblidae).</title>
        <authorList>
            <person name="Porter M.L."/>
            <person name="Cronin T.W."/>
            <person name="Dick C."/>
            <person name="Simon N."/>
            <person name="Dittmar K."/>
        </authorList>
    </citation>
    <scope>NUCLEOTIDE SEQUENCE</scope>
    <source>
        <strain evidence="19">Rh1_DN8107</strain>
    </source>
</reference>
<feature type="transmembrane region" description="Helical" evidence="17">
    <location>
        <begin position="86"/>
        <end position="112"/>
    </location>
</feature>
<evidence type="ECO:0000256" key="13">
    <source>
        <dbReference type="ARBA" id="ARBA00023170"/>
    </source>
</evidence>
<protein>
    <submittedName>
        <fullName evidence="19">Rhodopsin</fullName>
    </submittedName>
</protein>
<evidence type="ECO:0000256" key="4">
    <source>
        <dbReference type="ARBA" id="ARBA00022553"/>
    </source>
</evidence>
<dbReference type="FunFam" id="1.20.1070.10:FF:000044">
    <property type="entry name" value="Opsin, ultraviolet-sensitive"/>
    <property type="match status" value="1"/>
</dbReference>
<feature type="transmembrane region" description="Helical" evidence="17">
    <location>
        <begin position="124"/>
        <end position="145"/>
    </location>
</feature>
<dbReference type="InterPro" id="IPR001760">
    <property type="entry name" value="Opsin"/>
</dbReference>
<dbReference type="GO" id="GO:0016020">
    <property type="term" value="C:membrane"/>
    <property type="evidence" value="ECO:0007669"/>
    <property type="project" value="UniProtKB-SubCell"/>
</dbReference>
<evidence type="ECO:0000256" key="7">
    <source>
        <dbReference type="ARBA" id="ARBA00022925"/>
    </source>
</evidence>
<sequence>MERIGSHAFGPQFSALVGNGSVTDKVTPDMMHLIHPYWNQFPAMEPLWSKILLLYMIVIGIISWCGNGVVIYIFTTTKSLRTPANLLVINLALSDFGMMVVNTPMMGINLYFETWILGPGMCDAYGALASALGCGSIWSMCMIALDRYNVIVLGMAGRPMTIKLALMKIAFIWSMAAFWTLAPMFGWNRYVPEGNLTSCGIDYLQRDWNSRTYLIFYTIFVYYTPLFLICYSYWYIISAVSAHEKAMREQAKKMNVKSLRSSEDAEKSAEGKLAKVALVTISLWFMAWTPYTIINMMGLFKFPGITPLNSIWGACFAKSAACYNPIVYGISHPKYRIALKEKCPCCVIGQTDDGRSAETTSQVTTTTNEAETRA</sequence>
<comment type="similarity">
    <text evidence="17">Belongs to the G-protein coupled receptor 1 family. Opsin subfamily.</text>
</comment>
<feature type="transmembrane region" description="Helical" evidence="17">
    <location>
        <begin position="165"/>
        <end position="187"/>
    </location>
</feature>
<evidence type="ECO:0000256" key="14">
    <source>
        <dbReference type="ARBA" id="ARBA00023180"/>
    </source>
</evidence>
<dbReference type="Gene3D" id="1.20.1070.10">
    <property type="entry name" value="Rhodopsin 7-helix transmembrane proteins"/>
    <property type="match status" value="1"/>
</dbReference>
<name>A0A873A8U4_9MUSC</name>
<feature type="domain" description="G-protein coupled receptors family 1 profile" evidence="18">
    <location>
        <begin position="66"/>
        <end position="328"/>
    </location>
</feature>
<keyword evidence="8 17" id="KW-1133">Transmembrane helix</keyword>
<evidence type="ECO:0000256" key="2">
    <source>
        <dbReference type="ARBA" id="ARBA00004141"/>
    </source>
</evidence>
<dbReference type="PRINTS" id="PR00237">
    <property type="entry name" value="GPCRRHODOPSN"/>
</dbReference>
<dbReference type="PRINTS" id="PR00576">
    <property type="entry name" value="OPSINRH1RH2"/>
</dbReference>
<evidence type="ECO:0000256" key="16">
    <source>
        <dbReference type="ARBA" id="ARBA00023305"/>
    </source>
</evidence>
<keyword evidence="4" id="KW-0597">Phosphoprotein</keyword>
<evidence type="ECO:0000256" key="3">
    <source>
        <dbReference type="ARBA" id="ARBA00022543"/>
    </source>
</evidence>
<dbReference type="InterPro" id="IPR050125">
    <property type="entry name" value="GPCR_opsins"/>
</dbReference>
<dbReference type="AlphaFoldDB" id="A0A873A8U4"/>
<dbReference type="InterPro" id="IPR017452">
    <property type="entry name" value="GPCR_Rhodpsn_7TM"/>
</dbReference>
<dbReference type="InterPro" id="IPR027430">
    <property type="entry name" value="Retinal_BS"/>
</dbReference>
<keyword evidence="14" id="KW-0325">Glycoprotein</keyword>
<keyword evidence="7 17" id="KW-0681">Retinal protein</keyword>
<feature type="transmembrane region" description="Helical" evidence="17">
    <location>
        <begin position="273"/>
        <end position="291"/>
    </location>
</feature>
<dbReference type="EMBL" id="MW192395">
    <property type="protein sequence ID" value="QOY43977.1"/>
    <property type="molecule type" value="mRNA"/>
</dbReference>
<dbReference type="CDD" id="cd15079">
    <property type="entry name" value="7tmA_photoreceptors_insect"/>
    <property type="match status" value="1"/>
</dbReference>
<comment type="subcellular location">
    <subcellularLocation>
        <location evidence="2 17">Membrane</location>
        <topology evidence="2 17">Multi-pass membrane protein</topology>
    </subcellularLocation>
</comment>
<comment type="function">
    <text evidence="1">Visual pigments are the light-absorbing molecules that mediate vision. They consist of an apoprotein, opsin, covalently linked to cis-retinal.</text>
</comment>
<dbReference type="GO" id="GO:0007602">
    <property type="term" value="P:phototransduction"/>
    <property type="evidence" value="ECO:0007669"/>
    <property type="project" value="UniProtKB-KW"/>
</dbReference>
<keyword evidence="10 17" id="KW-0297">G-protein coupled receptor</keyword>
<keyword evidence="3 17" id="KW-0600">Photoreceptor protein</keyword>
<dbReference type="PROSITE" id="PS00238">
    <property type="entry name" value="OPSIN"/>
    <property type="match status" value="1"/>
</dbReference>
<accession>A0A873A8U4</accession>
<dbReference type="PROSITE" id="PS50262">
    <property type="entry name" value="G_PROTEIN_RECEP_F1_2"/>
    <property type="match status" value="1"/>
</dbReference>
<evidence type="ECO:0000313" key="19">
    <source>
        <dbReference type="EMBL" id="QOY43977.1"/>
    </source>
</evidence>
<organism evidence="19">
    <name type="scientific">Trichobius frequens</name>
    <dbReference type="NCBI Taxonomy" id="1321415"/>
    <lineage>
        <taxon>Eukaryota</taxon>
        <taxon>Metazoa</taxon>
        <taxon>Ecdysozoa</taxon>
        <taxon>Arthropoda</taxon>
        <taxon>Hexapoda</taxon>
        <taxon>Insecta</taxon>
        <taxon>Pterygota</taxon>
        <taxon>Neoptera</taxon>
        <taxon>Endopterygota</taxon>
        <taxon>Diptera</taxon>
        <taxon>Brachycera</taxon>
        <taxon>Muscomorpha</taxon>
        <taxon>Hippoboscoidea</taxon>
        <taxon>Streblidae</taxon>
        <taxon>Trichobiinae</taxon>
        <taxon>Trichobius</taxon>
    </lineage>
</organism>
<dbReference type="GO" id="GO:0008020">
    <property type="term" value="F:G protein-coupled photoreceptor activity"/>
    <property type="evidence" value="ECO:0007669"/>
    <property type="project" value="UniProtKB-ARBA"/>
</dbReference>
<dbReference type="PROSITE" id="PS00237">
    <property type="entry name" value="G_PROTEIN_RECEP_F1_1"/>
    <property type="match status" value="1"/>
</dbReference>
<keyword evidence="9 17" id="KW-0157">Chromophore</keyword>
<proteinExistence type="evidence at transcript level"/>
<evidence type="ECO:0000259" key="18">
    <source>
        <dbReference type="PROSITE" id="PS50262"/>
    </source>
</evidence>
<keyword evidence="16" id="KW-0844">Vision</keyword>
<feature type="transmembrane region" description="Helical" evidence="17">
    <location>
        <begin position="52"/>
        <end position="74"/>
    </location>
</feature>